<sequence length="161" mass="17046">GGQPLICSKRRSKALQKTVNQIAKTQKLLAKHINQRFFDPSSFMLPAGVDSVRIVSRVSRPSEVIGPFVDDRRSLGVAVGAICFTGSNQRHQITTHLDGGASEGWHDAAGNSGYVWTKGNALLPLAAQTGGVMGMLTITAVPAEQYSAAPVQTPAALRHSA</sequence>
<evidence type="ECO:0000313" key="2">
    <source>
        <dbReference type="Proteomes" id="UP001526446"/>
    </source>
</evidence>
<keyword evidence="2" id="KW-1185">Reference proteome</keyword>
<proteinExistence type="predicted"/>
<accession>A0ABT3Q8P1</accession>
<reference evidence="1 2" key="1">
    <citation type="submission" date="2022-11" db="EMBL/GenBank/DDBJ databases">
        <title>Genome sequencing of Acetobacter type strain.</title>
        <authorList>
            <person name="Heo J."/>
            <person name="Lee D."/>
            <person name="Han B.-H."/>
            <person name="Hong S.-B."/>
            <person name="Kwon S.-W."/>
        </authorList>
    </citation>
    <scope>NUCLEOTIDE SEQUENCE [LARGE SCALE GENOMIC DNA]</scope>
    <source>
        <strain evidence="1 2">KACC 21251</strain>
    </source>
</reference>
<protein>
    <submittedName>
        <fullName evidence="1">Uncharacterized protein</fullName>
    </submittedName>
</protein>
<comment type="caution">
    <text evidence="1">The sequence shown here is derived from an EMBL/GenBank/DDBJ whole genome shotgun (WGS) entry which is preliminary data.</text>
</comment>
<dbReference type="Proteomes" id="UP001526446">
    <property type="component" value="Unassembled WGS sequence"/>
</dbReference>
<dbReference type="EMBL" id="JAPIUX010000011">
    <property type="protein sequence ID" value="MCX2561664.1"/>
    <property type="molecule type" value="Genomic_DNA"/>
</dbReference>
<organism evidence="1 2">
    <name type="scientific">Acetobacter farinalis</name>
    <dbReference type="NCBI Taxonomy" id="1260984"/>
    <lineage>
        <taxon>Bacteria</taxon>
        <taxon>Pseudomonadati</taxon>
        <taxon>Pseudomonadota</taxon>
        <taxon>Alphaproteobacteria</taxon>
        <taxon>Acetobacterales</taxon>
        <taxon>Acetobacteraceae</taxon>
        <taxon>Acetobacter</taxon>
    </lineage>
</organism>
<feature type="non-terminal residue" evidence="1">
    <location>
        <position position="1"/>
    </location>
</feature>
<evidence type="ECO:0000313" key="1">
    <source>
        <dbReference type="EMBL" id="MCX2561664.1"/>
    </source>
</evidence>
<name>A0ABT3Q8P1_9PROT</name>
<gene>
    <name evidence="1" type="ORF">OQ252_09690</name>
</gene>